<proteinExistence type="predicted"/>
<keyword evidence="2" id="KW-0238">DNA-binding</keyword>
<dbReference type="Pfam" id="PF01418">
    <property type="entry name" value="HTH_6"/>
    <property type="match status" value="1"/>
</dbReference>
<dbReference type="InterPro" id="IPR000281">
    <property type="entry name" value="HTH_RpiR"/>
</dbReference>
<dbReference type="Pfam" id="PF00455">
    <property type="entry name" value="DeoRC"/>
    <property type="match status" value="1"/>
</dbReference>
<name>A0AAN0NIU4_9RHOB</name>
<dbReference type="Gene3D" id="3.40.50.1360">
    <property type="match status" value="1"/>
</dbReference>
<accession>A0AAN0NIU4</accession>
<reference evidence="2 3" key="2">
    <citation type="submission" date="2024-08" db="EMBL/GenBank/DDBJ databases">
        <title>Phylogenomic analyses of a clade within the roseobacter group suggest taxonomic reassignments of species of the genera Aestuariivita, Citreicella, Loktanella, Nautella, Pelagibaca, Ruegeria, Thalassobius, Thiobacimonas and Tropicibacter, and the proposal o.</title>
        <authorList>
            <person name="Jeon C.O."/>
        </authorList>
    </citation>
    <scope>NUCLEOTIDE SEQUENCE [LARGE SCALE GENOMIC DNA]</scope>
    <source>
        <strain evidence="2 3">SS1-5</strain>
    </source>
</reference>
<evidence type="ECO:0000313" key="2">
    <source>
        <dbReference type="EMBL" id="WZU67637.1"/>
    </source>
</evidence>
<dbReference type="SUPFAM" id="SSF46689">
    <property type="entry name" value="Homeodomain-like"/>
    <property type="match status" value="1"/>
</dbReference>
<dbReference type="AlphaFoldDB" id="A0AAN0NIU4"/>
<keyword evidence="3" id="KW-1185">Reference proteome</keyword>
<dbReference type="InterPro" id="IPR014036">
    <property type="entry name" value="DeoR-like_C"/>
</dbReference>
<dbReference type="RefSeq" id="WP_342076947.1">
    <property type="nucleotide sequence ID" value="NZ_CP151767.2"/>
</dbReference>
<dbReference type="InterPro" id="IPR009057">
    <property type="entry name" value="Homeodomain-like_sf"/>
</dbReference>
<evidence type="ECO:0000313" key="3">
    <source>
        <dbReference type="Proteomes" id="UP001470809"/>
    </source>
</evidence>
<dbReference type="GO" id="GO:0003677">
    <property type="term" value="F:DNA binding"/>
    <property type="evidence" value="ECO:0007669"/>
    <property type="project" value="UniProtKB-KW"/>
</dbReference>
<dbReference type="InterPro" id="IPR037171">
    <property type="entry name" value="NagB/RpiA_transferase-like"/>
</dbReference>
<feature type="domain" description="HTH rpiR-type" evidence="1">
    <location>
        <begin position="8"/>
        <end position="84"/>
    </location>
</feature>
<reference evidence="3" key="1">
    <citation type="submission" date="2024-04" db="EMBL/GenBank/DDBJ databases">
        <title>Phylogenomic analyses of a clade within the roseobacter group suggest taxonomic reassignments of species of the genera Aestuariivita, Citreicella, Loktanella, Nautella, Pelagibaca, Ruegeria, Thalassobius, Thiobacimonas and Tropicibacter, and the proposal o.</title>
        <authorList>
            <person name="Jeon C.O."/>
        </authorList>
    </citation>
    <scope>NUCLEOTIDE SEQUENCE [LARGE SCALE GENOMIC DNA]</scope>
    <source>
        <strain evidence="3">SS1-5</strain>
    </source>
</reference>
<evidence type="ECO:0000259" key="1">
    <source>
        <dbReference type="PROSITE" id="PS51071"/>
    </source>
</evidence>
<dbReference type="SMART" id="SM01134">
    <property type="entry name" value="DeoRC"/>
    <property type="match status" value="1"/>
</dbReference>
<dbReference type="PANTHER" id="PTHR30363:SF44">
    <property type="entry name" value="AGA OPERON TRANSCRIPTIONAL REPRESSOR-RELATED"/>
    <property type="match status" value="1"/>
</dbReference>
<dbReference type="KEGG" id="yrh:AABB31_22460"/>
<dbReference type="Gene3D" id="1.10.10.10">
    <property type="entry name" value="Winged helix-like DNA-binding domain superfamily/Winged helix DNA-binding domain"/>
    <property type="match status" value="1"/>
</dbReference>
<dbReference type="GO" id="GO:0003700">
    <property type="term" value="F:DNA-binding transcription factor activity"/>
    <property type="evidence" value="ECO:0007669"/>
    <property type="project" value="InterPro"/>
</dbReference>
<protein>
    <submittedName>
        <fullName evidence="2">DeoR/GlpR family DNA-binding transcription regulator</fullName>
    </submittedName>
</protein>
<dbReference type="Proteomes" id="UP001470809">
    <property type="component" value="Chromosome"/>
</dbReference>
<sequence length="291" mass="31409">MSAKSPPQDIVTAIADARATLSPKMAGIADYAMASPEQFIRNTSREICAALNTSEPTLIKFCQTFGYAGLSDFRIDFALALARQGSAKGFVEPLANDRRQVNLAAKQQIAQRAAQFVRNDQSLLIDNGSTAETFALALDEVPALTIMTNGIWVAQNALSHGQHTVMLTGGQIRPNAMSMAGRMVETSIGQMHFDTFVMGTASVDPSHGLSTFLEDEAHITRFMMKAARRVIVLADSTKFRKSALHRICDMDQVDIIVTDLAPGDPDFATIAGQGITMVSTQAPDEVSREIA</sequence>
<dbReference type="InterPro" id="IPR036388">
    <property type="entry name" value="WH-like_DNA-bd_sf"/>
</dbReference>
<dbReference type="SUPFAM" id="SSF100950">
    <property type="entry name" value="NagB/RpiA/CoA transferase-like"/>
    <property type="match status" value="1"/>
</dbReference>
<gene>
    <name evidence="2" type="ORF">AABB31_22460</name>
</gene>
<dbReference type="EMBL" id="CP151767">
    <property type="protein sequence ID" value="WZU67637.1"/>
    <property type="molecule type" value="Genomic_DNA"/>
</dbReference>
<dbReference type="InterPro" id="IPR050313">
    <property type="entry name" value="Carb_Metab_HTH_regulators"/>
</dbReference>
<dbReference type="PROSITE" id="PS51071">
    <property type="entry name" value="HTH_RPIR"/>
    <property type="match status" value="1"/>
</dbReference>
<dbReference type="PANTHER" id="PTHR30363">
    <property type="entry name" value="HTH-TYPE TRANSCRIPTIONAL REGULATOR SRLR-RELATED"/>
    <property type="match status" value="1"/>
</dbReference>
<organism evidence="2 3">
    <name type="scientific">Yoonia rhodophyticola</name>
    <dbReference type="NCBI Taxonomy" id="3137370"/>
    <lineage>
        <taxon>Bacteria</taxon>
        <taxon>Pseudomonadati</taxon>
        <taxon>Pseudomonadota</taxon>
        <taxon>Alphaproteobacteria</taxon>
        <taxon>Rhodobacterales</taxon>
        <taxon>Paracoccaceae</taxon>
        <taxon>Yoonia</taxon>
    </lineage>
</organism>